<dbReference type="EMBL" id="MIGC01005962">
    <property type="protein sequence ID" value="PHJ16439.1"/>
    <property type="molecule type" value="Genomic_DNA"/>
</dbReference>
<dbReference type="GeneID" id="94433068"/>
<dbReference type="Proteomes" id="UP000221165">
    <property type="component" value="Unassembled WGS sequence"/>
</dbReference>
<dbReference type="AlphaFoldDB" id="A0A2C6KH39"/>
<reference evidence="2 3" key="1">
    <citation type="journal article" date="2017" name="Int. J. Parasitol.">
        <title>The genome of the protozoan parasite Cystoisospora suis and a reverse vaccinology approach to identify vaccine candidates.</title>
        <authorList>
            <person name="Palmieri N."/>
            <person name="Shrestha A."/>
            <person name="Ruttkowski B."/>
            <person name="Beck T."/>
            <person name="Vogl C."/>
            <person name="Tomley F."/>
            <person name="Blake D.P."/>
            <person name="Joachim A."/>
        </authorList>
    </citation>
    <scope>NUCLEOTIDE SEQUENCE [LARGE SCALE GENOMIC DNA]</scope>
    <source>
        <strain evidence="2 3">Wien I</strain>
    </source>
</reference>
<name>A0A2C6KH39_9APIC</name>
<dbReference type="VEuPathDB" id="ToxoDB:CSUI_009748"/>
<evidence type="ECO:0000313" key="3">
    <source>
        <dbReference type="Proteomes" id="UP000221165"/>
    </source>
</evidence>
<comment type="caution">
    <text evidence="2">The sequence shown here is derived from an EMBL/GenBank/DDBJ whole genome shotgun (WGS) entry which is preliminary data.</text>
</comment>
<proteinExistence type="predicted"/>
<accession>A0A2C6KH39</accession>
<evidence type="ECO:0000313" key="2">
    <source>
        <dbReference type="EMBL" id="PHJ16439.1"/>
    </source>
</evidence>
<organism evidence="2 3">
    <name type="scientific">Cystoisospora suis</name>
    <dbReference type="NCBI Taxonomy" id="483139"/>
    <lineage>
        <taxon>Eukaryota</taxon>
        <taxon>Sar</taxon>
        <taxon>Alveolata</taxon>
        <taxon>Apicomplexa</taxon>
        <taxon>Conoidasida</taxon>
        <taxon>Coccidia</taxon>
        <taxon>Eucoccidiorida</taxon>
        <taxon>Eimeriorina</taxon>
        <taxon>Sarcocystidae</taxon>
        <taxon>Cystoisospora</taxon>
    </lineage>
</organism>
<feature type="non-terminal residue" evidence="2">
    <location>
        <position position="1"/>
    </location>
</feature>
<gene>
    <name evidence="2" type="ORF">CSUI_009748</name>
</gene>
<keyword evidence="3" id="KW-1185">Reference proteome</keyword>
<dbReference type="RefSeq" id="XP_067918168.1">
    <property type="nucleotide sequence ID" value="XM_068069857.1"/>
</dbReference>
<sequence length="96" mass="10647">EEEEEIGERGDFYGRSSTYHHHHPSHMSSFYTKKNRQLSFGGHENGYSTRRGVCTVGDHLHGERGGEGGTGGRLHLTGGQTRFAFMTLLSLAILGR</sequence>
<protein>
    <submittedName>
        <fullName evidence="2">Uncharacterized protein</fullName>
    </submittedName>
</protein>
<evidence type="ECO:0000256" key="1">
    <source>
        <dbReference type="SAM" id="MobiDB-lite"/>
    </source>
</evidence>
<feature type="region of interest" description="Disordered" evidence="1">
    <location>
        <begin position="1"/>
        <end position="30"/>
    </location>
</feature>